<keyword evidence="3" id="KW-1185">Reference proteome</keyword>
<dbReference type="Pfam" id="PF12006">
    <property type="entry name" value="DUF3500"/>
    <property type="match status" value="1"/>
</dbReference>
<dbReference type="RefSeq" id="WP_229209488.1">
    <property type="nucleotide sequence ID" value="NZ_FNXY01000002.1"/>
</dbReference>
<accession>A0A1H6R2H1</accession>
<protein>
    <recommendedName>
        <fullName evidence="4">DUF3500 domain-containing protein</fullName>
    </recommendedName>
</protein>
<feature type="signal peptide" evidence="1">
    <location>
        <begin position="1"/>
        <end position="25"/>
    </location>
</feature>
<dbReference type="Proteomes" id="UP000199532">
    <property type="component" value="Unassembled WGS sequence"/>
</dbReference>
<reference evidence="2 3" key="1">
    <citation type="submission" date="2016-10" db="EMBL/GenBank/DDBJ databases">
        <authorList>
            <person name="de Groot N.N."/>
        </authorList>
    </citation>
    <scope>NUCLEOTIDE SEQUENCE [LARGE SCALE GENOMIC DNA]</scope>
    <source>
        <strain evidence="2 3">DSM 19938</strain>
    </source>
</reference>
<dbReference type="AlphaFoldDB" id="A0A1H6R2H1"/>
<feature type="chain" id="PRO_5011496917" description="DUF3500 domain-containing protein" evidence="1">
    <location>
        <begin position="26"/>
        <end position="353"/>
    </location>
</feature>
<proteinExistence type="predicted"/>
<dbReference type="PANTHER" id="PTHR37489">
    <property type="entry name" value="DUF3500 DOMAIN-CONTAINING PROTEIN"/>
    <property type="match status" value="1"/>
</dbReference>
<dbReference type="PANTHER" id="PTHR37489:SF1">
    <property type="entry name" value="DUF3500 DOMAIN-CONTAINING PROTEIN"/>
    <property type="match status" value="1"/>
</dbReference>
<organism evidence="2 3">
    <name type="scientific">Dyadobacter koreensis</name>
    <dbReference type="NCBI Taxonomy" id="408657"/>
    <lineage>
        <taxon>Bacteria</taxon>
        <taxon>Pseudomonadati</taxon>
        <taxon>Bacteroidota</taxon>
        <taxon>Cytophagia</taxon>
        <taxon>Cytophagales</taxon>
        <taxon>Spirosomataceae</taxon>
        <taxon>Dyadobacter</taxon>
    </lineage>
</organism>
<dbReference type="EMBL" id="FNXY01000002">
    <property type="protein sequence ID" value="SEI50118.1"/>
    <property type="molecule type" value="Genomic_DNA"/>
</dbReference>
<sequence length="353" mass="40302">MKNNRRFFQPGLLLFLLFIANNVNAQQKALIADMTACVEDFIKSLDAGQRKNASVTFADSLRFDWNYVPRSRKGLTLKNMNEGQKAKAFAMVKSVLSVGGYKKITAIVDLENVLRVIENKSSTDTYRDPENYSFLIFGKPGPKEPWGWRMEGHHISLHFTIAGENITFTPGFFGSNPGKVLAEVPQKGKRILKDEQDVAFELLHSFSPEQQKTIILSEKAPWEILTTNKRNNLITLKPEGIAMKDMSNTQKALFIRLISVYLDRYHVTLKDQQMIKLKESGLNGIHFAWMGDMEPQIKEGAGYYYRIQGPTILIELDNTQNNGNHIHTVVRDLTNDFGEDLLRLHYQKMHANH</sequence>
<evidence type="ECO:0000313" key="3">
    <source>
        <dbReference type="Proteomes" id="UP000199532"/>
    </source>
</evidence>
<dbReference type="InterPro" id="IPR021889">
    <property type="entry name" value="DUF3500"/>
</dbReference>
<evidence type="ECO:0008006" key="4">
    <source>
        <dbReference type="Google" id="ProtNLM"/>
    </source>
</evidence>
<keyword evidence="1" id="KW-0732">Signal</keyword>
<evidence type="ECO:0000313" key="2">
    <source>
        <dbReference type="EMBL" id="SEI50118.1"/>
    </source>
</evidence>
<dbReference type="STRING" id="408657.SAMN04487995_0986"/>
<evidence type="ECO:0000256" key="1">
    <source>
        <dbReference type="SAM" id="SignalP"/>
    </source>
</evidence>
<gene>
    <name evidence="2" type="ORF">SAMN04487995_0986</name>
</gene>
<name>A0A1H6R2H1_9BACT</name>